<proteinExistence type="predicted"/>
<dbReference type="STRING" id="61635.BN85308840"/>
<evidence type="ECO:0000313" key="2">
    <source>
        <dbReference type="Proteomes" id="UP000032737"/>
    </source>
</evidence>
<reference evidence="1 2" key="1">
    <citation type="journal article" date="2013" name="J. Mol. Microbiol. Biotechnol.">
        <title>Analysis of the Complete Genomes of Acholeplasma brassicae , A. palmae and A. laidlawii and Their Comparison to the Obligate Parasites from ' Candidatus Phytoplasma'.</title>
        <authorList>
            <person name="Kube M."/>
            <person name="Siewert C."/>
            <person name="Migdoll A.M."/>
            <person name="Duduk B."/>
            <person name="Holz S."/>
            <person name="Rabus R."/>
            <person name="Seemuller E."/>
            <person name="Mitrovic J."/>
            <person name="Muller I."/>
            <person name="Buttner C."/>
            <person name="Reinhardt R."/>
        </authorList>
    </citation>
    <scope>NUCLEOTIDE SEQUENCE [LARGE SCALE GENOMIC DNA]</scope>
    <source>
        <strain evidence="2">0502</strain>
    </source>
</reference>
<organism evidence="1 2">
    <name type="scientific">Acholeplasma brassicae</name>
    <dbReference type="NCBI Taxonomy" id="61635"/>
    <lineage>
        <taxon>Bacteria</taxon>
        <taxon>Bacillati</taxon>
        <taxon>Mycoplasmatota</taxon>
        <taxon>Mollicutes</taxon>
        <taxon>Acholeplasmatales</taxon>
        <taxon>Acholeplasmataceae</taxon>
        <taxon>Acholeplasma</taxon>
    </lineage>
</organism>
<keyword evidence="2" id="KW-1185">Reference proteome</keyword>
<protein>
    <recommendedName>
        <fullName evidence="3">Fido domain-containing protein</fullName>
    </recommendedName>
</protein>
<sequence length="349" mass="41044">MERIHMPSDLVIQLFKLYESKGQSFYYKQLFQRDDEVMARNTLETDINSIAYYLDLNLTSARIKLLSDAKKEYVTKNKEETLLYNIKEALALIQSIGDTFEMTSNEVKDLSITLFRNYKDIRLKTNPRAKIPKLAKDFEDFSTDEQLQRLIKEFNSVKKTGKYEVIQLITNFYIDFIKLDLFTEKNDVLALILVYTMLSKEFKVCRYESFFEKLLPKKAQFETAFIQASFNWIEGFSQTEALSRVFISVMHEMHEDVKIKAHEYEFERKMNKADSIENTILKGPHVFSKSEIRDQHPYASDATINRTLISMKERGVIRPLGNGRSAKWQRLASKQEKFTPTQLNIFNEE</sequence>
<gene>
    <name evidence="1" type="ORF">BN85308840</name>
</gene>
<evidence type="ECO:0008006" key="3">
    <source>
        <dbReference type="Google" id="ProtNLM"/>
    </source>
</evidence>
<name>U4KNN9_9MOLU</name>
<dbReference type="Proteomes" id="UP000032737">
    <property type="component" value="Chromosome"/>
</dbReference>
<accession>U4KNN9</accession>
<dbReference type="AlphaFoldDB" id="U4KNN9"/>
<dbReference type="EMBL" id="FO681348">
    <property type="protein sequence ID" value="CCV65905.1"/>
    <property type="molecule type" value="Genomic_DNA"/>
</dbReference>
<evidence type="ECO:0000313" key="1">
    <source>
        <dbReference type="EMBL" id="CCV65905.1"/>
    </source>
</evidence>
<dbReference type="HOGENOM" id="CLU_793714_0_0_14"/>
<dbReference type="KEGG" id="abra:BN85308840"/>